<dbReference type="Pfam" id="PF04548">
    <property type="entry name" value="AIG1"/>
    <property type="match status" value="1"/>
</dbReference>
<keyword evidence="1" id="KW-0547">Nucleotide-binding</keyword>
<protein>
    <recommendedName>
        <fullName evidence="2">AIG1-type G domain-containing protein</fullName>
    </recommendedName>
</protein>
<comment type="caution">
    <text evidence="3">The sequence shown here is derived from an EMBL/GenBank/DDBJ whole genome shotgun (WGS) entry which is preliminary data.</text>
</comment>
<evidence type="ECO:0000259" key="2">
    <source>
        <dbReference type="Pfam" id="PF04548"/>
    </source>
</evidence>
<proteinExistence type="predicted"/>
<reference evidence="3" key="1">
    <citation type="journal article" date="2019" name="bioRxiv">
        <title>The Genome of the Zebra Mussel, Dreissena polymorpha: A Resource for Invasive Species Research.</title>
        <authorList>
            <person name="McCartney M.A."/>
            <person name="Auch B."/>
            <person name="Kono T."/>
            <person name="Mallez S."/>
            <person name="Zhang Y."/>
            <person name="Obille A."/>
            <person name="Becker A."/>
            <person name="Abrahante J.E."/>
            <person name="Garbe J."/>
            <person name="Badalamenti J.P."/>
            <person name="Herman A."/>
            <person name="Mangelson H."/>
            <person name="Liachko I."/>
            <person name="Sullivan S."/>
            <person name="Sone E.D."/>
            <person name="Koren S."/>
            <person name="Silverstein K.A.T."/>
            <person name="Beckman K.B."/>
            <person name="Gohl D.M."/>
        </authorList>
    </citation>
    <scope>NUCLEOTIDE SEQUENCE</scope>
    <source>
        <strain evidence="3">Duluth1</strain>
        <tissue evidence="3">Whole animal</tissue>
    </source>
</reference>
<name>A0A9D4CTP3_DREPO</name>
<sequence>MSNEVFKRIFCNDGKTGNGKSATGKTLLGRSAFTAEKGAAGLPEKQKRILVM</sequence>
<evidence type="ECO:0000313" key="3">
    <source>
        <dbReference type="EMBL" id="KAH3733258.1"/>
    </source>
</evidence>
<dbReference type="EMBL" id="JAIWYP010000011">
    <property type="protein sequence ID" value="KAH3733258.1"/>
    <property type="molecule type" value="Genomic_DNA"/>
</dbReference>
<dbReference type="Proteomes" id="UP000828390">
    <property type="component" value="Unassembled WGS sequence"/>
</dbReference>
<dbReference type="AlphaFoldDB" id="A0A9D4CTP3"/>
<evidence type="ECO:0000313" key="4">
    <source>
        <dbReference type="Proteomes" id="UP000828390"/>
    </source>
</evidence>
<dbReference type="GO" id="GO:0005525">
    <property type="term" value="F:GTP binding"/>
    <property type="evidence" value="ECO:0007669"/>
    <property type="project" value="InterPro"/>
</dbReference>
<keyword evidence="4" id="KW-1185">Reference proteome</keyword>
<reference evidence="3" key="2">
    <citation type="submission" date="2020-11" db="EMBL/GenBank/DDBJ databases">
        <authorList>
            <person name="McCartney M.A."/>
            <person name="Auch B."/>
            <person name="Kono T."/>
            <person name="Mallez S."/>
            <person name="Becker A."/>
            <person name="Gohl D.M."/>
            <person name="Silverstein K.A.T."/>
            <person name="Koren S."/>
            <person name="Bechman K.B."/>
            <person name="Herman A."/>
            <person name="Abrahante J.E."/>
            <person name="Garbe J."/>
        </authorList>
    </citation>
    <scope>NUCLEOTIDE SEQUENCE</scope>
    <source>
        <strain evidence="3">Duluth1</strain>
        <tissue evidence="3">Whole animal</tissue>
    </source>
</reference>
<feature type="domain" description="AIG1-type G" evidence="2">
    <location>
        <begin position="14"/>
        <end position="43"/>
    </location>
</feature>
<accession>A0A9D4CTP3</accession>
<evidence type="ECO:0000256" key="1">
    <source>
        <dbReference type="ARBA" id="ARBA00022741"/>
    </source>
</evidence>
<gene>
    <name evidence="3" type="ORF">DPMN_039683</name>
</gene>
<dbReference type="InterPro" id="IPR006703">
    <property type="entry name" value="G_AIG1"/>
</dbReference>
<organism evidence="3 4">
    <name type="scientific">Dreissena polymorpha</name>
    <name type="common">Zebra mussel</name>
    <name type="synonym">Mytilus polymorpha</name>
    <dbReference type="NCBI Taxonomy" id="45954"/>
    <lineage>
        <taxon>Eukaryota</taxon>
        <taxon>Metazoa</taxon>
        <taxon>Spiralia</taxon>
        <taxon>Lophotrochozoa</taxon>
        <taxon>Mollusca</taxon>
        <taxon>Bivalvia</taxon>
        <taxon>Autobranchia</taxon>
        <taxon>Heteroconchia</taxon>
        <taxon>Euheterodonta</taxon>
        <taxon>Imparidentia</taxon>
        <taxon>Neoheterodontei</taxon>
        <taxon>Myida</taxon>
        <taxon>Dreissenoidea</taxon>
        <taxon>Dreissenidae</taxon>
        <taxon>Dreissena</taxon>
    </lineage>
</organism>